<dbReference type="EMBL" id="JXJN01003494">
    <property type="status" value="NOT_ANNOTATED_CDS"/>
    <property type="molecule type" value="Genomic_DNA"/>
</dbReference>
<dbReference type="Proteomes" id="UP000092460">
    <property type="component" value="Unassembled WGS sequence"/>
</dbReference>
<accession>A0A1B0AU11</accession>
<dbReference type="EnsemblMetazoa" id="GPPI008571-RA">
    <property type="protein sequence ID" value="GPPI008571-PA"/>
    <property type="gene ID" value="GPPI008571"/>
</dbReference>
<evidence type="ECO:0000313" key="2">
    <source>
        <dbReference type="Proteomes" id="UP000092460"/>
    </source>
</evidence>
<name>A0A1B0AU11_9MUSC</name>
<reference evidence="2" key="1">
    <citation type="submission" date="2015-01" db="EMBL/GenBank/DDBJ databases">
        <authorList>
            <person name="Aksoy S."/>
            <person name="Warren W."/>
            <person name="Wilson R.K."/>
        </authorList>
    </citation>
    <scope>NUCLEOTIDE SEQUENCE [LARGE SCALE GENOMIC DNA]</scope>
    <source>
        <strain evidence="2">IAEA</strain>
    </source>
</reference>
<sequence length="224" mass="26052">MKNFSSKLDEKICEIYFFLPARGITSGFVLSDALVINLHTRLTYSKSYPRRHSTLFLHSDTKVSDGGSEAKIYEGKKNSVEHNTKTWKIFIRRATSFKYFFHCCTSLLIDKKSAKMPFPKAKNDNMMKSSTLTLVMVEARQKFTKVFQHFIIGKKNNVERNTKTWKIFIRRATSFKYFFHCCTSLLIDKKSAKMPFPKAKNDNMMKSSTLTFDFHYNTVPIITA</sequence>
<evidence type="ECO:0000313" key="1">
    <source>
        <dbReference type="EnsemblMetazoa" id="GPPI008571-PA"/>
    </source>
</evidence>
<protein>
    <submittedName>
        <fullName evidence="1">Uncharacterized protein</fullName>
    </submittedName>
</protein>
<keyword evidence="2" id="KW-1185">Reference proteome</keyword>
<dbReference type="AlphaFoldDB" id="A0A1B0AU11"/>
<organism evidence="1 2">
    <name type="scientific">Glossina palpalis gambiensis</name>
    <dbReference type="NCBI Taxonomy" id="67801"/>
    <lineage>
        <taxon>Eukaryota</taxon>
        <taxon>Metazoa</taxon>
        <taxon>Ecdysozoa</taxon>
        <taxon>Arthropoda</taxon>
        <taxon>Hexapoda</taxon>
        <taxon>Insecta</taxon>
        <taxon>Pterygota</taxon>
        <taxon>Neoptera</taxon>
        <taxon>Endopterygota</taxon>
        <taxon>Diptera</taxon>
        <taxon>Brachycera</taxon>
        <taxon>Muscomorpha</taxon>
        <taxon>Hippoboscoidea</taxon>
        <taxon>Glossinidae</taxon>
        <taxon>Glossina</taxon>
    </lineage>
</organism>
<proteinExistence type="predicted"/>
<dbReference type="VEuPathDB" id="VectorBase:GPPI008571"/>
<reference evidence="1" key="2">
    <citation type="submission" date="2020-05" db="UniProtKB">
        <authorList>
            <consortium name="EnsemblMetazoa"/>
        </authorList>
    </citation>
    <scope>IDENTIFICATION</scope>
    <source>
        <strain evidence="1">IAEA</strain>
    </source>
</reference>